<dbReference type="GO" id="GO:0005737">
    <property type="term" value="C:cytoplasm"/>
    <property type="evidence" value="ECO:0007669"/>
    <property type="project" value="TreeGrafter"/>
</dbReference>
<dbReference type="Gene3D" id="1.10.238.10">
    <property type="entry name" value="EF-hand"/>
    <property type="match status" value="1"/>
</dbReference>
<evidence type="ECO:0008006" key="3">
    <source>
        <dbReference type="Google" id="ProtNLM"/>
    </source>
</evidence>
<protein>
    <recommendedName>
        <fullName evidence="3">EF-hand domain-containing protein</fullName>
    </recommendedName>
</protein>
<dbReference type="GO" id="GO:0042984">
    <property type="term" value="P:regulation of amyloid precursor protein biosynthetic process"/>
    <property type="evidence" value="ECO:0007669"/>
    <property type="project" value="TreeGrafter"/>
</dbReference>
<dbReference type="InterPro" id="IPR039862">
    <property type="entry name" value="NECAB1/2/3"/>
</dbReference>
<dbReference type="PANTHER" id="PTHR12178">
    <property type="entry name" value="EF-HAND DOMAIN-CONTAINING PROTEIN"/>
    <property type="match status" value="1"/>
</dbReference>
<dbReference type="OMA" id="SILCHTR"/>
<evidence type="ECO:0000313" key="2">
    <source>
        <dbReference type="Proteomes" id="UP000314986"/>
    </source>
</evidence>
<reference evidence="1" key="4">
    <citation type="submission" date="2025-08" db="UniProtKB">
        <authorList>
            <consortium name="Ensembl"/>
        </authorList>
    </citation>
    <scope>IDENTIFICATION</scope>
</reference>
<accession>A0A4W3IKA9</accession>
<sequence length="228" mass="25462">MTRWILKVLRHYRKRERSFSQCPEMQFVVVVAETPGNLTPPTFSCVPDDGKLSLDEFRAFFSDGTLNEEELEKLFHTIDSDNTNAMDYTKKVYENGTNVEQFVTRFLLKETANQIQSLLTSVESAVDAIEDQVSQTGSPIQDLTPKPYSGNDPHSILCHTRTFGCRAGSYNWNVSPPAGSLGEQDDGLEVQINRLAELISRLENKVMSSHSLALSLSYPTTASTFSGL</sequence>
<dbReference type="InParanoid" id="A0A4W3IKA9"/>
<dbReference type="AlphaFoldDB" id="A0A4W3IKA9"/>
<dbReference type="STRING" id="7868.ENSCMIP00000030754"/>
<dbReference type="InterPro" id="IPR011992">
    <property type="entry name" value="EF-hand-dom_pair"/>
</dbReference>
<keyword evidence="2" id="KW-1185">Reference proteome</keyword>
<name>A0A4W3IKA9_CALMI</name>
<reference evidence="2" key="2">
    <citation type="journal article" date="2007" name="PLoS Biol.">
        <title>Survey sequencing and comparative analysis of the elephant shark (Callorhinchus milii) genome.</title>
        <authorList>
            <person name="Venkatesh B."/>
            <person name="Kirkness E.F."/>
            <person name="Loh Y.H."/>
            <person name="Halpern A.L."/>
            <person name="Lee A.P."/>
            <person name="Johnson J."/>
            <person name="Dandona N."/>
            <person name="Viswanathan L.D."/>
            <person name="Tay A."/>
            <person name="Venter J.C."/>
            <person name="Strausberg R.L."/>
            <person name="Brenner S."/>
        </authorList>
    </citation>
    <scope>NUCLEOTIDE SEQUENCE [LARGE SCALE GENOMIC DNA]</scope>
</reference>
<evidence type="ECO:0000313" key="1">
    <source>
        <dbReference type="Ensembl" id="ENSCMIP00000030754.1"/>
    </source>
</evidence>
<proteinExistence type="predicted"/>
<dbReference type="PANTHER" id="PTHR12178:SF2">
    <property type="entry name" value="N-TERMINAL EF-HAND CALCIUM-BINDING PROTEIN 2"/>
    <property type="match status" value="1"/>
</dbReference>
<dbReference type="Ensembl" id="ENSCMIT00000031223.1">
    <property type="protein sequence ID" value="ENSCMIP00000030754.1"/>
    <property type="gene ID" value="ENSCMIG00000013228.1"/>
</dbReference>
<reference evidence="2" key="3">
    <citation type="journal article" date="2014" name="Nature">
        <title>Elephant shark genome provides unique insights into gnathostome evolution.</title>
        <authorList>
            <consortium name="International Elephant Shark Genome Sequencing Consortium"/>
            <person name="Venkatesh B."/>
            <person name="Lee A.P."/>
            <person name="Ravi V."/>
            <person name="Maurya A.K."/>
            <person name="Lian M.M."/>
            <person name="Swann J.B."/>
            <person name="Ohta Y."/>
            <person name="Flajnik M.F."/>
            <person name="Sutoh Y."/>
            <person name="Kasahara M."/>
            <person name="Hoon S."/>
            <person name="Gangu V."/>
            <person name="Roy S.W."/>
            <person name="Irimia M."/>
            <person name="Korzh V."/>
            <person name="Kondrychyn I."/>
            <person name="Lim Z.W."/>
            <person name="Tay B.H."/>
            <person name="Tohari S."/>
            <person name="Kong K.W."/>
            <person name="Ho S."/>
            <person name="Lorente-Galdos B."/>
            <person name="Quilez J."/>
            <person name="Marques-Bonet T."/>
            <person name="Raney B.J."/>
            <person name="Ingham P.W."/>
            <person name="Tay A."/>
            <person name="Hillier L.W."/>
            <person name="Minx P."/>
            <person name="Boehm T."/>
            <person name="Wilson R.K."/>
            <person name="Brenner S."/>
            <person name="Warren W.C."/>
        </authorList>
    </citation>
    <scope>NUCLEOTIDE SEQUENCE [LARGE SCALE GENOMIC DNA]</scope>
</reference>
<dbReference type="Proteomes" id="UP000314986">
    <property type="component" value="Unassembled WGS sequence"/>
</dbReference>
<reference evidence="2" key="1">
    <citation type="journal article" date="2006" name="Science">
        <title>Ancient noncoding elements conserved in the human genome.</title>
        <authorList>
            <person name="Venkatesh B."/>
            <person name="Kirkness E.F."/>
            <person name="Loh Y.H."/>
            <person name="Halpern A.L."/>
            <person name="Lee A.P."/>
            <person name="Johnson J."/>
            <person name="Dandona N."/>
            <person name="Viswanathan L.D."/>
            <person name="Tay A."/>
            <person name="Venter J.C."/>
            <person name="Strausberg R.L."/>
            <person name="Brenner S."/>
        </authorList>
    </citation>
    <scope>NUCLEOTIDE SEQUENCE [LARGE SCALE GENOMIC DNA]</scope>
</reference>
<reference evidence="1" key="5">
    <citation type="submission" date="2025-09" db="UniProtKB">
        <authorList>
            <consortium name="Ensembl"/>
        </authorList>
    </citation>
    <scope>IDENTIFICATION</scope>
</reference>
<organism evidence="1 2">
    <name type="scientific">Callorhinchus milii</name>
    <name type="common">Ghost shark</name>
    <dbReference type="NCBI Taxonomy" id="7868"/>
    <lineage>
        <taxon>Eukaryota</taxon>
        <taxon>Metazoa</taxon>
        <taxon>Chordata</taxon>
        <taxon>Craniata</taxon>
        <taxon>Vertebrata</taxon>
        <taxon>Chondrichthyes</taxon>
        <taxon>Holocephali</taxon>
        <taxon>Chimaeriformes</taxon>
        <taxon>Callorhinchidae</taxon>
        <taxon>Callorhinchus</taxon>
    </lineage>
</organism>
<dbReference type="SUPFAM" id="SSF47473">
    <property type="entry name" value="EF-hand"/>
    <property type="match status" value="1"/>
</dbReference>
<dbReference type="GeneTree" id="ENSGT00950000183131"/>